<evidence type="ECO:0000256" key="2">
    <source>
        <dbReference type="SAM" id="Phobius"/>
    </source>
</evidence>
<evidence type="ECO:0000313" key="3">
    <source>
        <dbReference type="EMBL" id="KAK9182175.1"/>
    </source>
</evidence>
<gene>
    <name evidence="3" type="ORF">WN944_025318</name>
</gene>
<feature type="region of interest" description="Disordered" evidence="1">
    <location>
        <begin position="1"/>
        <end position="32"/>
    </location>
</feature>
<protein>
    <submittedName>
        <fullName evidence="3">Uncharacterized protein</fullName>
    </submittedName>
</protein>
<dbReference type="EMBL" id="JBCGBO010000024">
    <property type="protein sequence ID" value="KAK9182175.1"/>
    <property type="molecule type" value="Genomic_DNA"/>
</dbReference>
<keyword evidence="4" id="KW-1185">Reference proteome</keyword>
<name>A0AAP0LVV6_9ROSI</name>
<keyword evidence="2" id="KW-0812">Transmembrane</keyword>
<feature type="compositionally biased region" description="Basic and acidic residues" evidence="1">
    <location>
        <begin position="10"/>
        <end position="27"/>
    </location>
</feature>
<proteinExistence type="predicted"/>
<dbReference type="Proteomes" id="UP001428341">
    <property type="component" value="Unassembled WGS sequence"/>
</dbReference>
<evidence type="ECO:0000256" key="1">
    <source>
        <dbReference type="SAM" id="MobiDB-lite"/>
    </source>
</evidence>
<dbReference type="AlphaFoldDB" id="A0AAP0LVV6"/>
<keyword evidence="2" id="KW-1133">Transmembrane helix</keyword>
<accession>A0AAP0LVV6</accession>
<organism evidence="3 4">
    <name type="scientific">Citrus x changshan-huyou</name>
    <dbReference type="NCBI Taxonomy" id="2935761"/>
    <lineage>
        <taxon>Eukaryota</taxon>
        <taxon>Viridiplantae</taxon>
        <taxon>Streptophyta</taxon>
        <taxon>Embryophyta</taxon>
        <taxon>Tracheophyta</taxon>
        <taxon>Spermatophyta</taxon>
        <taxon>Magnoliopsida</taxon>
        <taxon>eudicotyledons</taxon>
        <taxon>Gunneridae</taxon>
        <taxon>Pentapetalae</taxon>
        <taxon>rosids</taxon>
        <taxon>malvids</taxon>
        <taxon>Sapindales</taxon>
        <taxon>Rutaceae</taxon>
        <taxon>Aurantioideae</taxon>
        <taxon>Citrus</taxon>
    </lineage>
</organism>
<evidence type="ECO:0000313" key="4">
    <source>
        <dbReference type="Proteomes" id="UP001428341"/>
    </source>
</evidence>
<comment type="caution">
    <text evidence="3">The sequence shown here is derived from an EMBL/GenBank/DDBJ whole genome shotgun (WGS) entry which is preliminary data.</text>
</comment>
<reference evidence="3 4" key="1">
    <citation type="submission" date="2024-05" db="EMBL/GenBank/DDBJ databases">
        <title>Haplotype-resolved chromosome-level genome assembly of Huyou (Citrus changshanensis).</title>
        <authorList>
            <person name="Miao C."/>
            <person name="Chen W."/>
            <person name="Wu Y."/>
            <person name="Wang L."/>
            <person name="Zhao S."/>
            <person name="Grierson D."/>
            <person name="Xu C."/>
            <person name="Chen K."/>
        </authorList>
    </citation>
    <scope>NUCLEOTIDE SEQUENCE [LARGE SCALE GENOMIC DNA]</scope>
    <source>
        <strain evidence="3">01-14</strain>
        <tissue evidence="3">Leaf</tissue>
    </source>
</reference>
<feature type="transmembrane region" description="Helical" evidence="2">
    <location>
        <begin position="180"/>
        <end position="198"/>
    </location>
</feature>
<sequence>MKDFQTPQKEQSRPSDVSNRRSKETPLKKSQKILQKSLNAAFKTASEDSSPEKFLKELPDLPTVSENFLNPSLSGSPEPLNLSDLTPSSTISVNKSDVKDLSVDCHQFIVSNCATIGSVEADVLANLLREARLQVLNSADVNTKNKKLLDTLIKIAVDDFFAIPQERDGVVELVSMKHRIVFACFVVCILAVSVILFFNSEPQRAFIGPPPT</sequence>
<keyword evidence="2" id="KW-0472">Membrane</keyword>